<dbReference type="AlphaFoldDB" id="A0A0H3BPL7"/>
<dbReference type="KEGG" id="see:SNSL254_A1144"/>
<accession>A0A0H3BPL7</accession>
<gene>
    <name evidence="2" type="ordered locus">SNSL254_A1144</name>
</gene>
<reference evidence="2 3" key="1">
    <citation type="journal article" date="2011" name="J. Bacteriol.">
        <title>Comparative genomics of 28 Salmonella enterica isolates: evidence for CRISPR-mediated adaptive sublineage evolution.</title>
        <authorList>
            <person name="Fricke W.F."/>
            <person name="Mammel M.K."/>
            <person name="McDermott P.F."/>
            <person name="Tartera C."/>
            <person name="White D.G."/>
            <person name="Leclerc J.E."/>
            <person name="Ravel J."/>
            <person name="Cebula T.A."/>
        </authorList>
    </citation>
    <scope>NUCLEOTIDE SEQUENCE [LARGE SCALE GENOMIC DNA]</scope>
    <source>
        <strain evidence="2 3">SL254</strain>
    </source>
</reference>
<dbReference type="HOGENOM" id="CLU_162010_2_0_6"/>
<evidence type="ECO:0000256" key="1">
    <source>
        <dbReference type="SAM" id="MobiDB-lite"/>
    </source>
</evidence>
<evidence type="ECO:0008006" key="4">
    <source>
        <dbReference type="Google" id="ProtNLM"/>
    </source>
</evidence>
<evidence type="ECO:0000313" key="3">
    <source>
        <dbReference type="Proteomes" id="UP000008824"/>
    </source>
</evidence>
<dbReference type="RefSeq" id="WP_001129735.1">
    <property type="nucleotide sequence ID" value="NC_011080.1"/>
</dbReference>
<evidence type="ECO:0000313" key="2">
    <source>
        <dbReference type="EMBL" id="ACF63109.1"/>
    </source>
</evidence>
<dbReference type="Proteomes" id="UP000008824">
    <property type="component" value="Chromosome"/>
</dbReference>
<proteinExistence type="predicted"/>
<sequence>MAKSASERKAAQRARQSAAGERKIELVLDSQELDMLERNCAARRPGRAPYEMGEYIAMLIRQDDARVRGRIKSISANQCGKCGDALPITSCPCAGDSQCWVTSGWHAVKLTM</sequence>
<name>A0A0H3BPL7_SALNS</name>
<feature type="region of interest" description="Disordered" evidence="1">
    <location>
        <begin position="1"/>
        <end position="21"/>
    </location>
</feature>
<feature type="compositionally biased region" description="Basic and acidic residues" evidence="1">
    <location>
        <begin position="1"/>
        <end position="10"/>
    </location>
</feature>
<organism evidence="2 3">
    <name type="scientific">Salmonella newport (strain SL254)</name>
    <dbReference type="NCBI Taxonomy" id="423368"/>
    <lineage>
        <taxon>Bacteria</taxon>
        <taxon>Pseudomonadati</taxon>
        <taxon>Pseudomonadota</taxon>
        <taxon>Gammaproteobacteria</taxon>
        <taxon>Enterobacterales</taxon>
        <taxon>Enterobacteriaceae</taxon>
        <taxon>Salmonella</taxon>
    </lineage>
</organism>
<protein>
    <recommendedName>
        <fullName evidence="4">Phage protein</fullName>
    </recommendedName>
</protein>
<dbReference type="EMBL" id="CP001113">
    <property type="protein sequence ID" value="ACF63109.1"/>
    <property type="molecule type" value="Genomic_DNA"/>
</dbReference>